<sequence length="300" mass="33435">MPDATLRSGLVTLAGRPNVGKSTLLNRLVGQKISITSPRAQTTRHRLLGIKTTEQHQIVYVDTPGLHTDNKGMMNRQLNRVANASLQGVDCILLLIAASGWTKADEYPLQLAAGQGIPVILVINKLDLLKDRSELLPLMEMSSRKAEFAEIVPVSARTGANADDLENAILKRLPQQPFLYPADQISDRGERFLASELIREQIFRGFQQEVPYATAVSIEQFRRAKGALHVEATIWVEKEGQKPILIGKDGQRLKTVGSRARLAMQKLFGTRVHLHLWVKVREGWSDSERSLRSLGYSDET</sequence>
<dbReference type="InterPro" id="IPR015946">
    <property type="entry name" value="KH_dom-like_a/b"/>
</dbReference>
<dbReference type="InterPro" id="IPR009019">
    <property type="entry name" value="KH_sf_prok-type"/>
</dbReference>
<keyword evidence="4 7" id="KW-0547">Nucleotide-binding</keyword>
<feature type="region of interest" description="G1" evidence="8">
    <location>
        <begin position="15"/>
        <end position="22"/>
    </location>
</feature>
<evidence type="ECO:0000256" key="8">
    <source>
        <dbReference type="PROSITE-ProRule" id="PRU01050"/>
    </source>
</evidence>
<evidence type="ECO:0000256" key="5">
    <source>
        <dbReference type="ARBA" id="ARBA00022884"/>
    </source>
</evidence>
<dbReference type="NCBIfam" id="TIGR00231">
    <property type="entry name" value="small_GTP"/>
    <property type="match status" value="1"/>
</dbReference>
<dbReference type="PANTHER" id="PTHR42698:SF1">
    <property type="entry name" value="GTPASE ERA, MITOCHONDRIAL"/>
    <property type="match status" value="1"/>
</dbReference>
<feature type="domain" description="KH type-2" evidence="10">
    <location>
        <begin position="198"/>
        <end position="282"/>
    </location>
</feature>
<evidence type="ECO:0000256" key="2">
    <source>
        <dbReference type="ARBA" id="ARBA00020484"/>
    </source>
</evidence>
<feature type="region of interest" description="G3" evidence="8">
    <location>
        <begin position="62"/>
        <end position="65"/>
    </location>
</feature>
<accession>A0A1B4XGD6</accession>
<comment type="similarity">
    <text evidence="1 7 8 9">Belongs to the TRAFAC class TrmE-Era-EngA-EngB-Septin-like GTPase superfamily. Era GTPase family.</text>
</comment>
<evidence type="ECO:0000313" key="12">
    <source>
        <dbReference type="EMBL" id="BAV33827.1"/>
    </source>
</evidence>
<dbReference type="InterPro" id="IPR027417">
    <property type="entry name" value="P-loop_NTPase"/>
</dbReference>
<evidence type="ECO:0000259" key="11">
    <source>
        <dbReference type="PROSITE" id="PS51713"/>
    </source>
</evidence>
<dbReference type="InterPro" id="IPR004044">
    <property type="entry name" value="KH_dom_type_2"/>
</dbReference>
<dbReference type="HAMAP" id="MF_00367">
    <property type="entry name" value="GTPase_Era"/>
    <property type="match status" value="1"/>
</dbReference>
<dbReference type="InterPro" id="IPR030388">
    <property type="entry name" value="G_ERA_dom"/>
</dbReference>
<evidence type="ECO:0000256" key="1">
    <source>
        <dbReference type="ARBA" id="ARBA00007921"/>
    </source>
</evidence>
<keyword evidence="7" id="KW-0472">Membrane</keyword>
<keyword evidence="7" id="KW-0963">Cytoplasm</keyword>
<dbReference type="InterPro" id="IPR005225">
    <property type="entry name" value="Small_GTP-bd"/>
</dbReference>
<dbReference type="Pfam" id="PF01926">
    <property type="entry name" value="MMR_HSR1"/>
    <property type="match status" value="1"/>
</dbReference>
<feature type="region of interest" description="G2" evidence="8">
    <location>
        <begin position="41"/>
        <end position="45"/>
    </location>
</feature>
<feature type="region of interest" description="G5" evidence="8">
    <location>
        <begin position="154"/>
        <end position="156"/>
    </location>
</feature>
<keyword evidence="13" id="KW-1185">Reference proteome</keyword>
<dbReference type="InParanoid" id="A0A1B4XGD6"/>
<dbReference type="NCBIfam" id="TIGR00436">
    <property type="entry name" value="era"/>
    <property type="match status" value="1"/>
</dbReference>
<protein>
    <recommendedName>
        <fullName evidence="2 7">GTPase Era</fullName>
    </recommendedName>
</protein>
<keyword evidence="6 7" id="KW-0342">GTP-binding</keyword>
<dbReference type="GO" id="GO:0070181">
    <property type="term" value="F:small ribosomal subunit rRNA binding"/>
    <property type="evidence" value="ECO:0007669"/>
    <property type="project" value="UniProtKB-UniRule"/>
</dbReference>
<evidence type="ECO:0000313" key="13">
    <source>
        <dbReference type="Proteomes" id="UP000243180"/>
    </source>
</evidence>
<dbReference type="PANTHER" id="PTHR42698">
    <property type="entry name" value="GTPASE ERA"/>
    <property type="match status" value="1"/>
</dbReference>
<dbReference type="KEGG" id="slim:SCL_1522"/>
<dbReference type="EMBL" id="AP014879">
    <property type="protein sequence ID" value="BAV33827.1"/>
    <property type="molecule type" value="Genomic_DNA"/>
</dbReference>
<keyword evidence="7" id="KW-1003">Cell membrane</keyword>
<keyword evidence="7" id="KW-0699">rRNA-binding</keyword>
<dbReference type="CDD" id="cd04163">
    <property type="entry name" value="Era"/>
    <property type="match status" value="1"/>
</dbReference>
<dbReference type="SUPFAM" id="SSF54814">
    <property type="entry name" value="Prokaryotic type KH domain (KH-domain type II)"/>
    <property type="match status" value="1"/>
</dbReference>
<dbReference type="GO" id="GO:0000028">
    <property type="term" value="P:ribosomal small subunit assembly"/>
    <property type="evidence" value="ECO:0007669"/>
    <property type="project" value="TreeGrafter"/>
</dbReference>
<feature type="binding site" evidence="7">
    <location>
        <begin position="62"/>
        <end position="66"/>
    </location>
    <ligand>
        <name>GTP</name>
        <dbReference type="ChEBI" id="CHEBI:37565"/>
    </ligand>
</feature>
<evidence type="ECO:0000256" key="6">
    <source>
        <dbReference type="ARBA" id="ARBA00023134"/>
    </source>
</evidence>
<dbReference type="InterPro" id="IPR005662">
    <property type="entry name" value="GTPase_Era-like"/>
</dbReference>
<dbReference type="PRINTS" id="PR00449">
    <property type="entry name" value="RASTRNSFRMNG"/>
</dbReference>
<comment type="subcellular location">
    <subcellularLocation>
        <location evidence="7">Cytoplasm</location>
    </subcellularLocation>
    <subcellularLocation>
        <location evidence="7">Cell membrane</location>
        <topology evidence="7">Peripheral membrane protein</topology>
    </subcellularLocation>
</comment>
<dbReference type="SUPFAM" id="SSF52540">
    <property type="entry name" value="P-loop containing nucleoside triphosphate hydrolases"/>
    <property type="match status" value="1"/>
</dbReference>
<dbReference type="Gene3D" id="3.40.50.300">
    <property type="entry name" value="P-loop containing nucleotide triphosphate hydrolases"/>
    <property type="match status" value="1"/>
</dbReference>
<keyword evidence="5 7" id="KW-0694">RNA-binding</keyword>
<evidence type="ECO:0000256" key="4">
    <source>
        <dbReference type="ARBA" id="ARBA00022741"/>
    </source>
</evidence>
<dbReference type="GO" id="GO:0005886">
    <property type="term" value="C:plasma membrane"/>
    <property type="evidence" value="ECO:0007669"/>
    <property type="project" value="UniProtKB-SubCell"/>
</dbReference>
<dbReference type="OrthoDB" id="9805918at2"/>
<dbReference type="GO" id="GO:0005829">
    <property type="term" value="C:cytosol"/>
    <property type="evidence" value="ECO:0007669"/>
    <property type="project" value="TreeGrafter"/>
</dbReference>
<evidence type="ECO:0000256" key="9">
    <source>
        <dbReference type="RuleBase" id="RU003761"/>
    </source>
</evidence>
<comment type="subunit">
    <text evidence="7">Monomer.</text>
</comment>
<feature type="binding site" evidence="7">
    <location>
        <begin position="15"/>
        <end position="22"/>
    </location>
    <ligand>
        <name>GTP</name>
        <dbReference type="ChEBI" id="CHEBI:37565"/>
    </ligand>
</feature>
<gene>
    <name evidence="7" type="primary">era</name>
    <name evidence="12" type="ORF">SCL_1522</name>
</gene>
<evidence type="ECO:0000259" key="10">
    <source>
        <dbReference type="PROSITE" id="PS50823"/>
    </source>
</evidence>
<dbReference type="PROSITE" id="PS51713">
    <property type="entry name" value="G_ERA"/>
    <property type="match status" value="1"/>
</dbReference>
<proteinExistence type="inferred from homology"/>
<dbReference type="GO" id="GO:0043024">
    <property type="term" value="F:ribosomal small subunit binding"/>
    <property type="evidence" value="ECO:0007669"/>
    <property type="project" value="TreeGrafter"/>
</dbReference>
<feature type="domain" description="Era-type G" evidence="11">
    <location>
        <begin position="7"/>
        <end position="175"/>
    </location>
</feature>
<keyword evidence="3 7" id="KW-0690">Ribosome biogenesis</keyword>
<dbReference type="PROSITE" id="PS50823">
    <property type="entry name" value="KH_TYPE_2"/>
    <property type="match status" value="1"/>
</dbReference>
<dbReference type="InterPro" id="IPR006073">
    <property type="entry name" value="GTP-bd"/>
</dbReference>
<feature type="region of interest" description="G4" evidence="8">
    <location>
        <begin position="124"/>
        <end position="127"/>
    </location>
</feature>
<dbReference type="RefSeq" id="WP_096360637.1">
    <property type="nucleotide sequence ID" value="NZ_AP014879.1"/>
</dbReference>
<dbReference type="FunFam" id="3.30.300.20:FF:000003">
    <property type="entry name" value="GTPase Era"/>
    <property type="match status" value="1"/>
</dbReference>
<dbReference type="GO" id="GO:0003924">
    <property type="term" value="F:GTPase activity"/>
    <property type="evidence" value="ECO:0007669"/>
    <property type="project" value="UniProtKB-UniRule"/>
</dbReference>
<dbReference type="Gene3D" id="3.30.300.20">
    <property type="match status" value="1"/>
</dbReference>
<dbReference type="GO" id="GO:0005525">
    <property type="term" value="F:GTP binding"/>
    <property type="evidence" value="ECO:0007669"/>
    <property type="project" value="UniProtKB-UniRule"/>
</dbReference>
<comment type="function">
    <text evidence="7">An essential GTPase that binds both GDP and GTP, with rapid nucleotide exchange. Plays a role in 16S rRNA processing and 30S ribosomal subunit biogenesis and possibly also in cell cycle regulation and energy metabolism.</text>
</comment>
<dbReference type="Pfam" id="PF07650">
    <property type="entry name" value="KH_2"/>
    <property type="match status" value="1"/>
</dbReference>
<evidence type="ECO:0000256" key="3">
    <source>
        <dbReference type="ARBA" id="ARBA00022517"/>
    </source>
</evidence>
<evidence type="ECO:0000256" key="7">
    <source>
        <dbReference type="HAMAP-Rule" id="MF_00367"/>
    </source>
</evidence>
<dbReference type="Proteomes" id="UP000243180">
    <property type="component" value="Chromosome"/>
</dbReference>
<reference evidence="12 13" key="1">
    <citation type="submission" date="2015-05" db="EMBL/GenBank/DDBJ databases">
        <title>Complete genome sequence of a sulfur-oxidizing gammaproteobacterium strain HA5.</title>
        <authorList>
            <person name="Miura A."/>
            <person name="Kojima H."/>
            <person name="Fukui M."/>
        </authorList>
    </citation>
    <scope>NUCLEOTIDE SEQUENCE [LARGE SCALE GENOMIC DNA]</scope>
    <source>
        <strain evidence="12 13">HA5</strain>
    </source>
</reference>
<dbReference type="FunCoup" id="A0A1B4XGD6">
    <property type="interactions" value="523"/>
</dbReference>
<feature type="binding site" evidence="7">
    <location>
        <begin position="124"/>
        <end position="127"/>
    </location>
    <ligand>
        <name>GTP</name>
        <dbReference type="ChEBI" id="CHEBI:37565"/>
    </ligand>
</feature>
<name>A0A1B4XGD6_9GAMM</name>
<organism evidence="12 13">
    <name type="scientific">Sulfuricaulis limicola</name>
    <dbReference type="NCBI Taxonomy" id="1620215"/>
    <lineage>
        <taxon>Bacteria</taxon>
        <taxon>Pseudomonadati</taxon>
        <taxon>Pseudomonadota</taxon>
        <taxon>Gammaproteobacteria</taxon>
        <taxon>Acidiferrobacterales</taxon>
        <taxon>Acidiferrobacteraceae</taxon>
        <taxon>Sulfuricaulis</taxon>
    </lineage>
</organism>
<dbReference type="CDD" id="cd22534">
    <property type="entry name" value="KH-II_Era"/>
    <property type="match status" value="1"/>
</dbReference>
<dbReference type="NCBIfam" id="NF000908">
    <property type="entry name" value="PRK00089.1"/>
    <property type="match status" value="1"/>
</dbReference>
<dbReference type="AlphaFoldDB" id="A0A1B4XGD6"/>